<reference evidence="2" key="1">
    <citation type="journal article" date="2016" name="Mol. Ecol. Resour.">
        <title>Evaluation of the impact of RNA preservation methods of spiders for de novo transcriptome assembly.</title>
        <authorList>
            <person name="Kono N."/>
            <person name="Nakamura H."/>
            <person name="Ito Y."/>
            <person name="Tomita M."/>
            <person name="Arakawa K."/>
        </authorList>
    </citation>
    <scope>NUCLEOTIDE SEQUENCE</scope>
    <source>
        <tissue evidence="2">Whole body</tissue>
    </source>
</reference>
<dbReference type="InterPro" id="IPR013584">
    <property type="entry name" value="RAP"/>
</dbReference>
<dbReference type="EMBL" id="IAAA01021022">
    <property type="protein sequence ID" value="LAA06763.1"/>
    <property type="molecule type" value="mRNA"/>
</dbReference>
<proteinExistence type="evidence at transcript level"/>
<name>A0A2L2YF31_PARTP</name>
<evidence type="ECO:0000313" key="2">
    <source>
        <dbReference type="EMBL" id="LAA06763.1"/>
    </source>
</evidence>
<sequence length="641" mass="73018">MLRRSLRFLHPPAEWLCCCYKIRPNFHSAKVLCSANDRHLPNPSLPTPASKLYSHDADILFEQIRKTKSIERLLDLVSMHLDVMNTKHIVESMQIVNDFSKKPDFKDQNLMENEIFQGLCSRLMKSVRLLGPQDIITVYKTLSSIGVRNNTYVMQSILKMMGAQLNHMSLGQLIFLHFLLSRQRANSLVDGLKLALPLVLQVQIEQQLDSDNLDEVVNCLQLACRSRLKPSIIERVMSVVLQKAKLLSASNAVSIAFALLNLETPVDGYKELIGYSFEILSKNSDSLNQKQTLSILRLCRGQGYYNSRFLFAVADKAISEKWNFESTYETVSYFYKMNFAPQYFIDYFVDVICSEADTLRTKLIYSPLNCLEYLSLTAYPPPRLDEALEILCSLDQKISNLTEKSTSLLVKLIGCSATCGHFPRKYIELVLNSDYLFTAWSQSKKQGRGRDFEISISVLAWSLEVYEQSESYKFPPTVLQKLLSAAAQKYEDYQSPIESFIQHGIGGAQFLQSGLFTQDGIFIDHVLGMRSGNYPVSLQTSSFSDKHPLTSSSIKFVEDIILPEDAKIVAIIVAQEDQYCRDPNVLKGWANLRVRCLMKKKYCPVVINFNTFKEMPDREKIPYLMREIKQATEGLSAVNVQ</sequence>
<feature type="domain" description="RAP" evidence="1">
    <location>
        <begin position="569"/>
        <end position="626"/>
    </location>
</feature>
<dbReference type="GO" id="GO:0016301">
    <property type="term" value="F:kinase activity"/>
    <property type="evidence" value="ECO:0007669"/>
    <property type="project" value="UniProtKB-KW"/>
</dbReference>
<organism evidence="2">
    <name type="scientific">Parasteatoda tepidariorum</name>
    <name type="common">Common house spider</name>
    <name type="synonym">Achaearanea tepidariorum</name>
    <dbReference type="NCBI Taxonomy" id="114398"/>
    <lineage>
        <taxon>Eukaryota</taxon>
        <taxon>Metazoa</taxon>
        <taxon>Ecdysozoa</taxon>
        <taxon>Arthropoda</taxon>
        <taxon>Chelicerata</taxon>
        <taxon>Arachnida</taxon>
        <taxon>Araneae</taxon>
        <taxon>Araneomorphae</taxon>
        <taxon>Entelegynae</taxon>
        <taxon>Araneoidea</taxon>
        <taxon>Theridiidae</taxon>
        <taxon>Parasteatoda</taxon>
    </lineage>
</organism>
<dbReference type="EMBL" id="IAAA01021021">
    <property type="protein sequence ID" value="LAA06761.1"/>
    <property type="molecule type" value="mRNA"/>
</dbReference>
<keyword evidence="2" id="KW-0418">Kinase</keyword>
<protein>
    <submittedName>
        <fullName evidence="2">FAST kinase domain-containing protein 2</fullName>
    </submittedName>
</protein>
<dbReference type="PROSITE" id="PS51286">
    <property type="entry name" value="RAP"/>
    <property type="match status" value="1"/>
</dbReference>
<accession>A0A2L2YF31</accession>
<evidence type="ECO:0000259" key="1">
    <source>
        <dbReference type="PROSITE" id="PS51286"/>
    </source>
</evidence>
<keyword evidence="2" id="KW-0808">Transferase</keyword>
<dbReference type="OrthoDB" id="443524at2759"/>
<dbReference type="AlphaFoldDB" id="A0A2L2YF31"/>